<reference evidence="3" key="1">
    <citation type="submission" date="2022-11" db="UniProtKB">
        <authorList>
            <consortium name="WormBaseParasite"/>
        </authorList>
    </citation>
    <scope>IDENTIFICATION</scope>
</reference>
<feature type="signal peptide" evidence="1">
    <location>
        <begin position="1"/>
        <end position="27"/>
    </location>
</feature>
<dbReference type="AlphaFoldDB" id="A0A914VZ54"/>
<keyword evidence="1" id="KW-0732">Signal</keyword>
<protein>
    <submittedName>
        <fullName evidence="3">Uncharacterized protein</fullName>
    </submittedName>
</protein>
<evidence type="ECO:0000313" key="3">
    <source>
        <dbReference type="WBParaSite" id="PSAMB.scaffold2781size21327.g19106.t1"/>
    </source>
</evidence>
<evidence type="ECO:0000313" key="2">
    <source>
        <dbReference type="Proteomes" id="UP000887566"/>
    </source>
</evidence>
<proteinExistence type="predicted"/>
<dbReference type="Proteomes" id="UP000887566">
    <property type="component" value="Unplaced"/>
</dbReference>
<organism evidence="2 3">
    <name type="scientific">Plectus sambesii</name>
    <dbReference type="NCBI Taxonomy" id="2011161"/>
    <lineage>
        <taxon>Eukaryota</taxon>
        <taxon>Metazoa</taxon>
        <taxon>Ecdysozoa</taxon>
        <taxon>Nematoda</taxon>
        <taxon>Chromadorea</taxon>
        <taxon>Plectida</taxon>
        <taxon>Plectina</taxon>
        <taxon>Plectoidea</taxon>
        <taxon>Plectidae</taxon>
        <taxon>Plectus</taxon>
    </lineage>
</organism>
<dbReference type="WBParaSite" id="PSAMB.scaffold2781size21327.g19106.t1">
    <property type="protein sequence ID" value="PSAMB.scaffold2781size21327.g19106.t1"/>
    <property type="gene ID" value="PSAMB.scaffold2781size21327.g19106"/>
</dbReference>
<name>A0A914VZ54_9BILA</name>
<sequence>MPSATVHRIAALQLVLTLCLLMQSSNSQPIIFVRLARTAGGLSEQTLAHHNLAGIQRVKAADNLNWLLEEPSRSPENDEKAKRILERMLSKVN</sequence>
<accession>A0A914VZ54</accession>
<evidence type="ECO:0000256" key="1">
    <source>
        <dbReference type="SAM" id="SignalP"/>
    </source>
</evidence>
<keyword evidence="2" id="KW-1185">Reference proteome</keyword>
<feature type="chain" id="PRO_5036872515" evidence="1">
    <location>
        <begin position="28"/>
        <end position="93"/>
    </location>
</feature>